<dbReference type="Proteomes" id="UP001295469">
    <property type="component" value="Chromosome C02"/>
</dbReference>
<dbReference type="AlphaFoldDB" id="A0A816K8A8"/>
<organism evidence="1">
    <name type="scientific">Brassica napus</name>
    <name type="common">Rape</name>
    <dbReference type="NCBI Taxonomy" id="3708"/>
    <lineage>
        <taxon>Eukaryota</taxon>
        <taxon>Viridiplantae</taxon>
        <taxon>Streptophyta</taxon>
        <taxon>Embryophyta</taxon>
        <taxon>Tracheophyta</taxon>
        <taxon>Spermatophyta</taxon>
        <taxon>Magnoliopsida</taxon>
        <taxon>eudicotyledons</taxon>
        <taxon>Gunneridae</taxon>
        <taxon>Pentapetalae</taxon>
        <taxon>rosids</taxon>
        <taxon>malvids</taxon>
        <taxon>Brassicales</taxon>
        <taxon>Brassicaceae</taxon>
        <taxon>Brassiceae</taxon>
        <taxon>Brassica</taxon>
    </lineage>
</organism>
<accession>A0A816K8A8</accession>
<dbReference type="EMBL" id="HG994366">
    <property type="protein sequence ID" value="CAF1915830.1"/>
    <property type="molecule type" value="Genomic_DNA"/>
</dbReference>
<name>A0A816K8A8_BRANA</name>
<evidence type="ECO:0000313" key="1">
    <source>
        <dbReference type="EMBL" id="CAF1915830.1"/>
    </source>
</evidence>
<proteinExistence type="predicted"/>
<protein>
    <submittedName>
        <fullName evidence="1">(rape) hypothetical protein</fullName>
    </submittedName>
</protein>
<reference evidence="1" key="1">
    <citation type="submission" date="2021-01" db="EMBL/GenBank/DDBJ databases">
        <authorList>
            <consortium name="Genoscope - CEA"/>
            <person name="William W."/>
        </authorList>
    </citation>
    <scope>NUCLEOTIDE SEQUENCE</scope>
</reference>
<gene>
    <name evidence="1" type="ORF">DARMORV10_C02P38400.1</name>
</gene>
<sequence length="74" mass="8345">MAQLALAVAVDPLRRRRRRNTWLMGCCNHKVLAEEGKAKAIAFDEIDKAPGEKKREITIATACFMSSSYYVMIV</sequence>